<dbReference type="RefSeq" id="WP_267614510.1">
    <property type="nucleotide sequence ID" value="NZ_JAOVZQ010000001.1"/>
</dbReference>
<feature type="domain" description="HTH deoR-type" evidence="5">
    <location>
        <begin position="2"/>
        <end position="57"/>
    </location>
</feature>
<dbReference type="InterPro" id="IPR014036">
    <property type="entry name" value="DeoR-like_C"/>
</dbReference>
<comment type="caution">
    <text evidence="6">The sequence shown here is derived from an EMBL/GenBank/DDBJ whole genome shotgun (WGS) entry which is preliminary data.</text>
</comment>
<dbReference type="InterPro" id="IPR001034">
    <property type="entry name" value="DeoR_HTH"/>
</dbReference>
<dbReference type="InterPro" id="IPR036390">
    <property type="entry name" value="WH_DNA-bd_sf"/>
</dbReference>
<protein>
    <submittedName>
        <fullName evidence="6">DeoR/GlpR family DNA-binding transcription regulator</fullName>
    </submittedName>
</protein>
<keyword evidence="7" id="KW-1185">Reference proteome</keyword>
<dbReference type="InterPro" id="IPR036388">
    <property type="entry name" value="WH-like_DNA-bd_sf"/>
</dbReference>
<evidence type="ECO:0000259" key="5">
    <source>
        <dbReference type="PROSITE" id="PS51000"/>
    </source>
</evidence>
<accession>A0ABT3YM79</accession>
<sequence>MLSKRHTEIMRILADEGTVTISGLAARLGVSLETVRRDVRPLTANGSVLKIHGAVGLAGQVGEAPFQRRMRDNAEAKRRIAREMAQLIHDGDSVMLDTGTTTSFVARELLGHRRLTVVTNSSDIARTLATVNGNKVYMAGGELRSDSGAAFGVSAIEFIAKFSVAHAIISAGAIDAESGVIDFDLEEAEFARMMLSRGAQSYVVSDHTKFGRQGLVSVAGFEAIGCLITDEPVSGEIAAALDAAGTRLIIAGPRAGKGKDGGEK</sequence>
<evidence type="ECO:0000256" key="1">
    <source>
        <dbReference type="ARBA" id="ARBA00022491"/>
    </source>
</evidence>
<evidence type="ECO:0000256" key="4">
    <source>
        <dbReference type="ARBA" id="ARBA00023163"/>
    </source>
</evidence>
<dbReference type="EMBL" id="JAOVZQ010000001">
    <property type="protein sequence ID" value="MCY0096692.1"/>
    <property type="molecule type" value="Genomic_DNA"/>
</dbReference>
<dbReference type="InterPro" id="IPR018356">
    <property type="entry name" value="Tscrpt_reg_HTH_DeoR_CS"/>
</dbReference>
<gene>
    <name evidence="6" type="ORF">OEG82_22145</name>
</gene>
<evidence type="ECO:0000256" key="2">
    <source>
        <dbReference type="ARBA" id="ARBA00023015"/>
    </source>
</evidence>
<keyword evidence="2" id="KW-0805">Transcription regulation</keyword>
<keyword evidence="3 6" id="KW-0238">DNA-binding</keyword>
<dbReference type="SUPFAM" id="SSF100950">
    <property type="entry name" value="NagB/RpiA/CoA transferase-like"/>
    <property type="match status" value="1"/>
</dbReference>
<keyword evidence="1" id="KW-0678">Repressor</keyword>
<dbReference type="SMART" id="SM00420">
    <property type="entry name" value="HTH_DEOR"/>
    <property type="match status" value="1"/>
</dbReference>
<dbReference type="InterPro" id="IPR037171">
    <property type="entry name" value="NagB/RpiA_transferase-like"/>
</dbReference>
<organism evidence="6 7">
    <name type="scientific">Hoeflea ulvae</name>
    <dbReference type="NCBI Taxonomy" id="2983764"/>
    <lineage>
        <taxon>Bacteria</taxon>
        <taxon>Pseudomonadati</taxon>
        <taxon>Pseudomonadota</taxon>
        <taxon>Alphaproteobacteria</taxon>
        <taxon>Hyphomicrobiales</taxon>
        <taxon>Rhizobiaceae</taxon>
        <taxon>Hoeflea</taxon>
    </lineage>
</organism>
<evidence type="ECO:0000256" key="3">
    <source>
        <dbReference type="ARBA" id="ARBA00023125"/>
    </source>
</evidence>
<dbReference type="InterPro" id="IPR050313">
    <property type="entry name" value="Carb_Metab_HTH_regulators"/>
</dbReference>
<dbReference type="PROSITE" id="PS51000">
    <property type="entry name" value="HTH_DEOR_2"/>
    <property type="match status" value="1"/>
</dbReference>
<dbReference type="Gene3D" id="1.10.10.10">
    <property type="entry name" value="Winged helix-like DNA-binding domain superfamily/Winged helix DNA-binding domain"/>
    <property type="match status" value="1"/>
</dbReference>
<dbReference type="Pfam" id="PF00455">
    <property type="entry name" value="DeoRC"/>
    <property type="match status" value="1"/>
</dbReference>
<dbReference type="SUPFAM" id="SSF46785">
    <property type="entry name" value="Winged helix' DNA-binding domain"/>
    <property type="match status" value="1"/>
</dbReference>
<dbReference type="PANTHER" id="PTHR30363">
    <property type="entry name" value="HTH-TYPE TRANSCRIPTIONAL REGULATOR SRLR-RELATED"/>
    <property type="match status" value="1"/>
</dbReference>
<dbReference type="Proteomes" id="UP001081283">
    <property type="component" value="Unassembled WGS sequence"/>
</dbReference>
<dbReference type="PROSITE" id="PS00894">
    <property type="entry name" value="HTH_DEOR_1"/>
    <property type="match status" value="1"/>
</dbReference>
<dbReference type="SMART" id="SM01134">
    <property type="entry name" value="DeoRC"/>
    <property type="match status" value="1"/>
</dbReference>
<dbReference type="GO" id="GO:0003677">
    <property type="term" value="F:DNA binding"/>
    <property type="evidence" value="ECO:0007669"/>
    <property type="project" value="UniProtKB-KW"/>
</dbReference>
<proteinExistence type="predicted"/>
<evidence type="ECO:0000313" key="7">
    <source>
        <dbReference type="Proteomes" id="UP001081283"/>
    </source>
</evidence>
<evidence type="ECO:0000313" key="6">
    <source>
        <dbReference type="EMBL" id="MCY0096692.1"/>
    </source>
</evidence>
<dbReference type="Gene3D" id="3.40.50.1360">
    <property type="match status" value="1"/>
</dbReference>
<dbReference type="PANTHER" id="PTHR30363:SF4">
    <property type="entry name" value="GLYCEROL-3-PHOSPHATE REGULON REPRESSOR"/>
    <property type="match status" value="1"/>
</dbReference>
<dbReference type="Pfam" id="PF08220">
    <property type="entry name" value="HTH_DeoR"/>
    <property type="match status" value="1"/>
</dbReference>
<name>A0ABT3YM79_9HYPH</name>
<keyword evidence="4" id="KW-0804">Transcription</keyword>
<reference evidence="6" key="1">
    <citation type="submission" date="2022-10" db="EMBL/GenBank/DDBJ databases">
        <title>Hoeflea sp. J2-29, isolated from marine algae.</title>
        <authorList>
            <person name="Kristyanto S."/>
            <person name="Kim J.M."/>
            <person name="Jeon C.O."/>
        </authorList>
    </citation>
    <scope>NUCLEOTIDE SEQUENCE</scope>
    <source>
        <strain evidence="6">J2-29</strain>
    </source>
</reference>